<dbReference type="InterPro" id="IPR020845">
    <property type="entry name" value="AMP-binding_CS"/>
</dbReference>
<dbReference type="FunFam" id="3.40.50.12780:FF:000003">
    <property type="entry name" value="Long-chain-fatty-acid--CoA ligase FadD"/>
    <property type="match status" value="1"/>
</dbReference>
<dbReference type="InterPro" id="IPR042099">
    <property type="entry name" value="ANL_N_sf"/>
</dbReference>
<evidence type="ECO:0000259" key="3">
    <source>
        <dbReference type="Pfam" id="PF00501"/>
    </source>
</evidence>
<sequence>MGIITSTFPDVALSDLTITQRVFAGIDPEMTILIDGPTGRSYTGAQFMGAVKSLAGGLDARGMGAGKCVALMLPNIPEYCIAFHGVAWAGGTVTTINPTYTAHEVNHQLRDASADTLVTIEMFLETAREAIKGTGVTKIVVIGDAPEGTVAFSDLMGAPMAEQAPVDVAEHVVALPYSSGTTGLPKGVMLTHQNLVVNTDQTLVPSDLTNGERTVVFLPFFHIYGLQVMMNIYLAAGGALVTMPRFDLEQYLDLISENKTPRLWIVPPVALALAMHPLIDKYDLSFTDQIFCAAAPLGADVGDALANRLSARVNQGYGMTELSPVSHISPNGVGKSGASGVTIPSTECRIVNPETMQDAADGEDGELWIRGPQVMKGYLNNPKATAETITEDGWLRTGDIAHFDDEGFVYITDRLKELIKYNGFQVAPAELEAELLTHPDIVDAAVIGKPDDAVGELPMAFIVAAPEQTAPDLEAVQAYLGDRLAHYKQVRVLEVIDEVPKSPSGKILRRFLKDRITG</sequence>
<dbReference type="EMBL" id="ONZG01000006">
    <property type="protein sequence ID" value="SPJ29192.1"/>
    <property type="molecule type" value="Genomic_DNA"/>
</dbReference>
<dbReference type="AlphaFoldDB" id="A0A2R8C9U5"/>
<dbReference type="PROSITE" id="PS00455">
    <property type="entry name" value="AMP_BINDING"/>
    <property type="match status" value="1"/>
</dbReference>
<dbReference type="InterPro" id="IPR025110">
    <property type="entry name" value="AMP-bd_C"/>
</dbReference>
<feature type="domain" description="AMP-binding enzyme C-terminal" evidence="4">
    <location>
        <begin position="430"/>
        <end position="506"/>
    </location>
</feature>
<dbReference type="PANTHER" id="PTHR24096:SF149">
    <property type="entry name" value="AMP-BINDING DOMAIN-CONTAINING PROTEIN-RELATED"/>
    <property type="match status" value="1"/>
</dbReference>
<reference evidence="6" key="1">
    <citation type="submission" date="2018-03" db="EMBL/GenBank/DDBJ databases">
        <authorList>
            <person name="Rodrigo-Torres L."/>
            <person name="Arahal R. D."/>
            <person name="Lucena T."/>
        </authorList>
    </citation>
    <scope>NUCLEOTIDE SEQUENCE [LARGE SCALE GENOMIC DNA]</scope>
    <source>
        <strain evidence="6">CECT 7615</strain>
    </source>
</reference>
<dbReference type="Pfam" id="PF00501">
    <property type="entry name" value="AMP-binding"/>
    <property type="match status" value="1"/>
</dbReference>
<proteinExistence type="inferred from homology"/>
<dbReference type="OrthoDB" id="9803968at2"/>
<evidence type="ECO:0000256" key="2">
    <source>
        <dbReference type="ARBA" id="ARBA00022598"/>
    </source>
</evidence>
<organism evidence="5 6">
    <name type="scientific">Falsiruegeria mediterranea M17</name>
    <dbReference type="NCBI Taxonomy" id="1200281"/>
    <lineage>
        <taxon>Bacteria</taxon>
        <taxon>Pseudomonadati</taxon>
        <taxon>Pseudomonadota</taxon>
        <taxon>Alphaproteobacteria</taxon>
        <taxon>Rhodobacterales</taxon>
        <taxon>Roseobacteraceae</taxon>
        <taxon>Falsiruegeria</taxon>
    </lineage>
</organism>
<accession>A0A2R8C9U5</accession>
<evidence type="ECO:0000313" key="5">
    <source>
        <dbReference type="EMBL" id="SPJ29192.1"/>
    </source>
</evidence>
<name>A0A2R8C9U5_9RHOB</name>
<evidence type="ECO:0000313" key="6">
    <source>
        <dbReference type="Proteomes" id="UP000244898"/>
    </source>
</evidence>
<gene>
    <name evidence="5" type="primary">lcfB_7</name>
    <name evidence="5" type="ORF">TRM7615_02705</name>
</gene>
<dbReference type="SUPFAM" id="SSF56801">
    <property type="entry name" value="Acetyl-CoA synthetase-like"/>
    <property type="match status" value="1"/>
</dbReference>
<dbReference type="GO" id="GO:0004467">
    <property type="term" value="F:long-chain fatty acid-CoA ligase activity"/>
    <property type="evidence" value="ECO:0007669"/>
    <property type="project" value="UniProtKB-EC"/>
</dbReference>
<dbReference type="EC" id="6.2.1.3" evidence="5"/>
<protein>
    <submittedName>
        <fullName evidence="5">Long-chain-fatty-acid--CoA ligase</fullName>
        <ecNumber evidence="5">6.2.1.3</ecNumber>
    </submittedName>
</protein>
<evidence type="ECO:0000256" key="1">
    <source>
        <dbReference type="ARBA" id="ARBA00006432"/>
    </source>
</evidence>
<dbReference type="Gene3D" id="3.30.300.30">
    <property type="match status" value="1"/>
</dbReference>
<keyword evidence="6" id="KW-1185">Reference proteome</keyword>
<dbReference type="InterPro" id="IPR045851">
    <property type="entry name" value="AMP-bd_C_sf"/>
</dbReference>
<feature type="domain" description="AMP-dependent synthetase/ligase" evidence="3">
    <location>
        <begin position="28"/>
        <end position="379"/>
    </location>
</feature>
<dbReference type="Proteomes" id="UP000244898">
    <property type="component" value="Unassembled WGS sequence"/>
</dbReference>
<dbReference type="RefSeq" id="WP_108788337.1">
    <property type="nucleotide sequence ID" value="NZ_ONZG01000006.1"/>
</dbReference>
<dbReference type="Gene3D" id="3.40.50.12780">
    <property type="entry name" value="N-terminal domain of ligase-like"/>
    <property type="match status" value="1"/>
</dbReference>
<comment type="similarity">
    <text evidence="1">Belongs to the ATP-dependent AMP-binding enzyme family.</text>
</comment>
<evidence type="ECO:0000259" key="4">
    <source>
        <dbReference type="Pfam" id="PF13193"/>
    </source>
</evidence>
<dbReference type="PANTHER" id="PTHR24096">
    <property type="entry name" value="LONG-CHAIN-FATTY-ACID--COA LIGASE"/>
    <property type="match status" value="1"/>
</dbReference>
<keyword evidence="2 5" id="KW-0436">Ligase</keyword>
<dbReference type="Pfam" id="PF13193">
    <property type="entry name" value="AMP-binding_C"/>
    <property type="match status" value="1"/>
</dbReference>
<dbReference type="InterPro" id="IPR000873">
    <property type="entry name" value="AMP-dep_synth/lig_dom"/>
</dbReference>